<comment type="caution">
    <text evidence="9">The sequence shown here is derived from an EMBL/GenBank/DDBJ whole genome shotgun (WGS) entry which is preliminary data.</text>
</comment>
<feature type="chain" id="PRO_5021311351" description="T-cell surface glycoprotein CD3 zeta chain" evidence="8">
    <location>
        <begin position="19"/>
        <end position="163"/>
    </location>
</feature>
<sequence>MDLLRTCVMLVLLAPASCQKDFLTHPLTCYILDAFLLAYCIIATMVYLKLKFFSTPRVTAEEPYLQRPLNPDLYQELEPLAQKKKGAKKKKPQRTGGEGRGFPSNSTQDRQSYKVLSMYNVHRINPQCVLTNITQLPPCWFMSVGEARSAPADPRPQALEPQH</sequence>
<evidence type="ECO:0000256" key="8">
    <source>
        <dbReference type="SAM" id="SignalP"/>
    </source>
</evidence>
<accession>A0A4Z2CJH1</accession>
<feature type="transmembrane region" description="Helical" evidence="7">
    <location>
        <begin position="28"/>
        <end position="48"/>
    </location>
</feature>
<keyword evidence="8" id="KW-0732">Signal</keyword>
<evidence type="ECO:0000256" key="2">
    <source>
        <dbReference type="ARBA" id="ARBA00022475"/>
    </source>
</evidence>
<name>A0A4Z2CJH1_9TELE</name>
<evidence type="ECO:0000256" key="7">
    <source>
        <dbReference type="SAM" id="Phobius"/>
    </source>
</evidence>
<dbReference type="GO" id="GO:0098797">
    <property type="term" value="C:plasma membrane protein complex"/>
    <property type="evidence" value="ECO:0007669"/>
    <property type="project" value="UniProtKB-ARBA"/>
</dbReference>
<dbReference type="Proteomes" id="UP000516260">
    <property type="component" value="Chromosome 1"/>
</dbReference>
<evidence type="ECO:0008006" key="11">
    <source>
        <dbReference type="Google" id="ProtNLM"/>
    </source>
</evidence>
<keyword evidence="10" id="KW-1185">Reference proteome</keyword>
<evidence type="ECO:0000256" key="5">
    <source>
        <dbReference type="ARBA" id="ARBA00023170"/>
    </source>
</evidence>
<evidence type="ECO:0000256" key="6">
    <source>
        <dbReference type="SAM" id="MobiDB-lite"/>
    </source>
</evidence>
<dbReference type="EMBL" id="SWLE01000001">
    <property type="protein sequence ID" value="TNN04336.1"/>
    <property type="molecule type" value="Genomic_DNA"/>
</dbReference>
<keyword evidence="4" id="KW-0391">Immunity</keyword>
<evidence type="ECO:0000313" key="10">
    <source>
        <dbReference type="Proteomes" id="UP000516260"/>
    </source>
</evidence>
<comment type="subcellular location">
    <subcellularLocation>
        <location evidence="1">Cell membrane</location>
        <topology evidence="1">Single-pass type I membrane protein</topology>
    </subcellularLocation>
</comment>
<proteinExistence type="predicted"/>
<evidence type="ECO:0000256" key="3">
    <source>
        <dbReference type="ARBA" id="ARBA00022553"/>
    </source>
</evidence>
<evidence type="ECO:0000313" key="9">
    <source>
        <dbReference type="EMBL" id="TNN04336.1"/>
    </source>
</evidence>
<keyword evidence="7" id="KW-1133">Transmembrane helix</keyword>
<keyword evidence="7" id="KW-0472">Membrane</keyword>
<protein>
    <recommendedName>
        <fullName evidence="11">T-cell surface glycoprotein CD3 zeta chain</fullName>
    </recommendedName>
</protein>
<feature type="compositionally biased region" description="Basic residues" evidence="6">
    <location>
        <begin position="82"/>
        <end position="93"/>
    </location>
</feature>
<dbReference type="InterPro" id="IPR021663">
    <property type="entry name" value="CD3_zeta/IgE_Fc_rcpt_gamma"/>
</dbReference>
<dbReference type="GO" id="GO:0002376">
    <property type="term" value="P:immune system process"/>
    <property type="evidence" value="ECO:0007669"/>
    <property type="project" value="UniProtKB-KW"/>
</dbReference>
<keyword evidence="5" id="KW-0675">Receptor</keyword>
<dbReference type="Pfam" id="PF11628">
    <property type="entry name" value="TCR_zetazeta"/>
    <property type="match status" value="1"/>
</dbReference>
<keyword evidence="2" id="KW-1003">Cell membrane</keyword>
<reference evidence="9 10" key="1">
    <citation type="submission" date="2019-04" db="EMBL/GenBank/DDBJ databases">
        <title>The sequence and de novo assembly of Takifugu bimaculatus genome using PacBio and Hi-C technologies.</title>
        <authorList>
            <person name="Xu P."/>
            <person name="Liu B."/>
            <person name="Zhou Z."/>
        </authorList>
    </citation>
    <scope>NUCLEOTIDE SEQUENCE [LARGE SCALE GENOMIC DNA]</scope>
    <source>
        <strain evidence="9">TB-2018</strain>
        <tissue evidence="9">Muscle</tissue>
    </source>
</reference>
<dbReference type="AlphaFoldDB" id="A0A4Z2CJH1"/>
<feature type="signal peptide" evidence="8">
    <location>
        <begin position="1"/>
        <end position="18"/>
    </location>
</feature>
<evidence type="ECO:0000256" key="1">
    <source>
        <dbReference type="ARBA" id="ARBA00004251"/>
    </source>
</evidence>
<keyword evidence="3" id="KW-0597">Phosphoprotein</keyword>
<feature type="region of interest" description="Disordered" evidence="6">
    <location>
        <begin position="80"/>
        <end position="108"/>
    </location>
</feature>
<gene>
    <name evidence="9" type="ORF">fugu_001365</name>
</gene>
<evidence type="ECO:0000256" key="4">
    <source>
        <dbReference type="ARBA" id="ARBA00022859"/>
    </source>
</evidence>
<organism evidence="9 10">
    <name type="scientific">Takifugu bimaculatus</name>
    <dbReference type="NCBI Taxonomy" id="433685"/>
    <lineage>
        <taxon>Eukaryota</taxon>
        <taxon>Metazoa</taxon>
        <taxon>Chordata</taxon>
        <taxon>Craniata</taxon>
        <taxon>Vertebrata</taxon>
        <taxon>Euteleostomi</taxon>
        <taxon>Actinopterygii</taxon>
        <taxon>Neopterygii</taxon>
        <taxon>Teleostei</taxon>
        <taxon>Neoteleostei</taxon>
        <taxon>Acanthomorphata</taxon>
        <taxon>Eupercaria</taxon>
        <taxon>Tetraodontiformes</taxon>
        <taxon>Tetradontoidea</taxon>
        <taxon>Tetraodontidae</taxon>
        <taxon>Takifugu</taxon>
    </lineage>
</organism>
<keyword evidence="7" id="KW-0812">Transmembrane</keyword>